<accession>A0ABD5AKX9</accession>
<keyword evidence="2" id="KW-1133">Transmembrane helix</keyword>
<protein>
    <submittedName>
        <fullName evidence="3">Chromosome segregation ATPase</fullName>
    </submittedName>
</protein>
<evidence type="ECO:0000256" key="2">
    <source>
        <dbReference type="SAM" id="Phobius"/>
    </source>
</evidence>
<keyword evidence="2" id="KW-0472">Membrane</keyword>
<dbReference type="AlphaFoldDB" id="A0ABD5AKX9"/>
<evidence type="ECO:0000313" key="3">
    <source>
        <dbReference type="EMBL" id="MDP9803156.1"/>
    </source>
</evidence>
<organism evidence="3 4">
    <name type="scientific">Acinetobacter calcoaceticus</name>
    <dbReference type="NCBI Taxonomy" id="471"/>
    <lineage>
        <taxon>Bacteria</taxon>
        <taxon>Pseudomonadati</taxon>
        <taxon>Pseudomonadota</taxon>
        <taxon>Gammaproteobacteria</taxon>
        <taxon>Moraxellales</taxon>
        <taxon>Moraxellaceae</taxon>
        <taxon>Acinetobacter</taxon>
        <taxon>Acinetobacter calcoaceticus/baumannii complex</taxon>
    </lineage>
</organism>
<keyword evidence="1" id="KW-0175">Coiled coil</keyword>
<proteinExistence type="predicted"/>
<evidence type="ECO:0000256" key="1">
    <source>
        <dbReference type="SAM" id="Coils"/>
    </source>
</evidence>
<feature type="coiled-coil region" evidence="1">
    <location>
        <begin position="43"/>
        <end position="122"/>
    </location>
</feature>
<evidence type="ECO:0000313" key="4">
    <source>
        <dbReference type="Proteomes" id="UP001240164"/>
    </source>
</evidence>
<dbReference type="RefSeq" id="WP_307010776.1">
    <property type="nucleotide sequence ID" value="NZ_JAUSQP010000001.1"/>
</dbReference>
<comment type="caution">
    <text evidence="3">The sequence shown here is derived from an EMBL/GenBank/DDBJ whole genome shotgun (WGS) entry which is preliminary data.</text>
</comment>
<reference evidence="3 4" key="1">
    <citation type="submission" date="2023-07" db="EMBL/GenBank/DDBJ databases">
        <title>Sorghum-associated microbial communities from plants grown in Nebraska, USA.</title>
        <authorList>
            <person name="Schachtman D."/>
        </authorList>
    </citation>
    <scope>NUCLEOTIDE SEQUENCE [LARGE SCALE GENOMIC DNA]</scope>
    <source>
        <strain evidence="3 4">CC146</strain>
    </source>
</reference>
<keyword evidence="2" id="KW-0812">Transmembrane</keyword>
<dbReference type="Proteomes" id="UP001240164">
    <property type="component" value="Unassembled WGS sequence"/>
</dbReference>
<name>A0ABD5AKX9_ACICA</name>
<sequence>MENLNKLLDMIKDKNLLSYLFTILLTAVVTYFMTDFFLKRDEIKELKSDVARLQDKYEKKENISIELSDQKNETKSKKEDLRRKDEDISELKKDIGEAEANKKKLAEELEQAKNLIDEKNDLIYKKDQIIQNMKSCQNDPALLKLISERDKLLDRKGIHTVRNYSNSGERKPEAQNEEESRMNTIRDFNNQINEMKKASGCIN</sequence>
<feature type="transmembrane region" description="Helical" evidence="2">
    <location>
        <begin position="16"/>
        <end position="38"/>
    </location>
</feature>
<dbReference type="EMBL" id="JAUSQP010000001">
    <property type="protein sequence ID" value="MDP9803156.1"/>
    <property type="molecule type" value="Genomic_DNA"/>
</dbReference>
<gene>
    <name evidence="3" type="ORF">J2771_001410</name>
</gene>